<dbReference type="InterPro" id="IPR004027">
    <property type="entry name" value="SEC_C_motif"/>
</dbReference>
<evidence type="ECO:0000256" key="1">
    <source>
        <dbReference type="ARBA" id="ARBA00010839"/>
    </source>
</evidence>
<sequence>MPKRPSRAAGGPAAPCPCGTGQPYVDCCGPLHAGRAAAATAEQLMRSRYSAFALGEPAYLLETWAATTRPARLELDPEQRWFRLDIVAADRGGLLDSVGTVEFDAHYRTGGRPGTLHERSRFVRTDGRWRYVGPLPDRP</sequence>
<comment type="similarity">
    <text evidence="1 2">Belongs to the UPF0225 family.</text>
</comment>
<dbReference type="EMBL" id="JBHLUE010000019">
    <property type="protein sequence ID" value="MFC0567198.1"/>
    <property type="molecule type" value="Genomic_DNA"/>
</dbReference>
<dbReference type="InterPro" id="IPR032710">
    <property type="entry name" value="NTF2-like_dom_sf"/>
</dbReference>
<organism evidence="4 5">
    <name type="scientific">Plantactinospora siamensis</name>
    <dbReference type="NCBI Taxonomy" id="555372"/>
    <lineage>
        <taxon>Bacteria</taxon>
        <taxon>Bacillati</taxon>
        <taxon>Actinomycetota</taxon>
        <taxon>Actinomycetes</taxon>
        <taxon>Micromonosporales</taxon>
        <taxon>Micromonosporaceae</taxon>
        <taxon>Plantactinospora</taxon>
    </lineage>
</organism>
<evidence type="ECO:0000313" key="5">
    <source>
        <dbReference type="Proteomes" id="UP001589894"/>
    </source>
</evidence>
<dbReference type="Pfam" id="PF17775">
    <property type="entry name" value="YchJ_M-like"/>
    <property type="match status" value="1"/>
</dbReference>
<dbReference type="InterPro" id="IPR023006">
    <property type="entry name" value="YchJ-like"/>
</dbReference>
<evidence type="ECO:0000313" key="4">
    <source>
        <dbReference type="EMBL" id="MFC0567198.1"/>
    </source>
</evidence>
<reference evidence="4 5" key="1">
    <citation type="submission" date="2024-09" db="EMBL/GenBank/DDBJ databases">
        <authorList>
            <person name="Sun Q."/>
            <person name="Mori K."/>
        </authorList>
    </citation>
    <scope>NUCLEOTIDE SEQUENCE [LARGE SCALE GENOMIC DNA]</scope>
    <source>
        <strain evidence="4 5">TBRC 2205</strain>
    </source>
</reference>
<proteinExistence type="inferred from homology"/>
<dbReference type="Gene3D" id="3.10.450.50">
    <property type="match status" value="1"/>
</dbReference>
<gene>
    <name evidence="4" type="ORF">ACFFHU_24050</name>
</gene>
<protein>
    <recommendedName>
        <fullName evidence="2">UPF0225 protein ACFFHU_24050</fullName>
    </recommendedName>
</protein>
<dbReference type="SUPFAM" id="SSF54427">
    <property type="entry name" value="NTF2-like"/>
    <property type="match status" value="1"/>
</dbReference>
<dbReference type="PANTHER" id="PTHR33747">
    <property type="entry name" value="UPF0225 PROTEIN SCO1677"/>
    <property type="match status" value="1"/>
</dbReference>
<comment type="caution">
    <text evidence="4">The sequence shown here is derived from an EMBL/GenBank/DDBJ whole genome shotgun (WGS) entry which is preliminary data.</text>
</comment>
<evidence type="ECO:0000256" key="2">
    <source>
        <dbReference type="HAMAP-Rule" id="MF_00612"/>
    </source>
</evidence>
<dbReference type="Pfam" id="PF02810">
    <property type="entry name" value="SEC-C"/>
    <property type="match status" value="1"/>
</dbReference>
<name>A0ABV6P4I9_9ACTN</name>
<feature type="domain" description="YchJ-like middle NTF2-like" evidence="3">
    <location>
        <begin position="40"/>
        <end position="132"/>
    </location>
</feature>
<keyword evidence="5" id="KW-1185">Reference proteome</keyword>
<dbReference type="RefSeq" id="WP_377342470.1">
    <property type="nucleotide sequence ID" value="NZ_JBHLUE010000019.1"/>
</dbReference>
<dbReference type="PANTHER" id="PTHR33747:SF1">
    <property type="entry name" value="ADENYLATE CYCLASE-ASSOCIATED CAP C-TERMINAL DOMAIN-CONTAINING PROTEIN"/>
    <property type="match status" value="1"/>
</dbReference>
<dbReference type="Proteomes" id="UP001589894">
    <property type="component" value="Unassembled WGS sequence"/>
</dbReference>
<dbReference type="HAMAP" id="MF_00612">
    <property type="entry name" value="UPF0225"/>
    <property type="match status" value="1"/>
</dbReference>
<evidence type="ECO:0000259" key="3">
    <source>
        <dbReference type="Pfam" id="PF17775"/>
    </source>
</evidence>
<dbReference type="InterPro" id="IPR048469">
    <property type="entry name" value="YchJ-like_M"/>
</dbReference>
<accession>A0ABV6P4I9</accession>